<dbReference type="PANTHER" id="PTHR40079:SF4">
    <property type="entry name" value="GH26 DOMAIN-CONTAINING PROTEIN-RELATED"/>
    <property type="match status" value="1"/>
</dbReference>
<evidence type="ECO:0000256" key="4">
    <source>
        <dbReference type="PROSITE-ProRule" id="PRU01100"/>
    </source>
</evidence>
<feature type="chain" id="PRO_5046414267" description="GH26 domain-containing protein" evidence="7">
    <location>
        <begin position="25"/>
        <end position="824"/>
    </location>
</feature>
<dbReference type="SUPFAM" id="SSF51445">
    <property type="entry name" value="(Trans)glycosidases"/>
    <property type="match status" value="1"/>
</dbReference>
<sequence length="824" mass="90759">MTRRLLGTLLLALLAALVGVPAAAADDPVRPEPGAPWFGPGLDSGTGEERTPEQYADGLGLDPSLVTIHVGYPLAEDDVSHLEDETRRIAAIGAVVVLDVEPEVPLADLTRDDATTLAAHVAEAETELDSQVLVRFAPEMNGSWRAWGQQPTAYTRAFRDLADVLHTHTERARTVWSPVYGSGYPFTLDQGADSDLGDEIDRVADELDTSGDGQVTEADDPYGPYYPGDGAVDWVGLYLYRLGQSQGVEGNTVPDADEYERRLAEDWGYADPAGRDSFYDRFAAGHGKPMLVETGALYDPSVEGAAELDLKRAWWRQVLAATSSHPLIGGISWLEVERVEPEVDDRPVDWRATHTGALTRALRADLRSAGVTLGPVTERLDQDAGNAATAQGRLPGADDAGDEMGWIVFCAALLAIAFVVAGAVGRWVPSWRYPHERDPRDQRLDLFRGWIILTVVLTHTELASPYSYVSLNAIGAITGAEMFVLLSGIVLGMIYEPTVRKLGEKATAVVMLKRARKQYLVALVVVLLVFVIGLLPLVDATVITTFTDRGTGQGGQADAGRVYDLYANAHHLFDYPPPWYAVEQLLLLQMGPWVFNIMGLFVVLSLALPLLMWFIRRRMWWLVLAVSWALFVLQARYDWTVLPSQFEAVFPILTWQIAFTHGLVIGYYRTRLTGWLTSLPGRIACTVFVLGYAGALVWLWAAHAHGVPSPFEPGTYDYLYAHAYTRVFLQPGRLLDLALVIVVAYAVLTALWKPVNAAVGWFWTPLGAASLYVFVVHVFFVLAIANIPGLDRDSVWQGTVIHTAEILLIWLMVRKKFLFSVIPR</sequence>
<keyword evidence="7" id="KW-0732">Signal</keyword>
<dbReference type="PANTHER" id="PTHR40079">
    <property type="entry name" value="MANNAN ENDO-1,4-BETA-MANNOSIDASE E-RELATED"/>
    <property type="match status" value="1"/>
</dbReference>
<dbReference type="PROSITE" id="PS51764">
    <property type="entry name" value="GH26"/>
    <property type="match status" value="1"/>
</dbReference>
<accession>A0ABP4EYM3</accession>
<proteinExistence type="inferred from homology"/>
<comment type="similarity">
    <text evidence="1 4">Belongs to the glycosyl hydrolase 26 family.</text>
</comment>
<feature type="transmembrane region" description="Helical" evidence="6">
    <location>
        <begin position="593"/>
        <end position="612"/>
    </location>
</feature>
<protein>
    <recommendedName>
        <fullName evidence="8">GH26 domain-containing protein</fullName>
    </recommendedName>
</protein>
<comment type="caution">
    <text evidence="9">The sequence shown here is derived from an EMBL/GenBank/DDBJ whole genome shotgun (WGS) entry which is preliminary data.</text>
</comment>
<dbReference type="InterPro" id="IPR014550">
    <property type="entry name" value="UCP028704_OpgC"/>
</dbReference>
<keyword evidence="6" id="KW-0472">Membrane</keyword>
<feature type="active site" description="Nucleophile" evidence="4">
    <location>
        <position position="293"/>
    </location>
</feature>
<feature type="transmembrane region" description="Helical" evidence="6">
    <location>
        <begin position="795"/>
        <end position="813"/>
    </location>
</feature>
<feature type="transmembrane region" description="Helical" evidence="6">
    <location>
        <begin position="734"/>
        <end position="752"/>
    </location>
</feature>
<keyword evidence="3 4" id="KW-0326">Glycosidase</keyword>
<feature type="transmembrane region" description="Helical" evidence="6">
    <location>
        <begin position="474"/>
        <end position="495"/>
    </location>
</feature>
<name>A0ABP4EYM3_9ACTN</name>
<feature type="transmembrane region" description="Helical" evidence="6">
    <location>
        <begin position="619"/>
        <end position="637"/>
    </location>
</feature>
<gene>
    <name evidence="9" type="ORF">GCM10009606_27740</name>
</gene>
<dbReference type="Pfam" id="PF10129">
    <property type="entry name" value="OpgC_C"/>
    <property type="match status" value="1"/>
</dbReference>
<keyword evidence="2 4" id="KW-0378">Hydrolase</keyword>
<reference evidence="10" key="1">
    <citation type="journal article" date="2019" name="Int. J. Syst. Evol. Microbiol.">
        <title>The Global Catalogue of Microorganisms (GCM) 10K type strain sequencing project: providing services to taxonomists for standard genome sequencing and annotation.</title>
        <authorList>
            <consortium name="The Broad Institute Genomics Platform"/>
            <consortium name="The Broad Institute Genome Sequencing Center for Infectious Disease"/>
            <person name="Wu L."/>
            <person name="Ma J."/>
        </authorList>
    </citation>
    <scope>NUCLEOTIDE SEQUENCE [LARGE SCALE GENOMIC DNA]</scope>
    <source>
        <strain evidence="10">JCM 11813</strain>
    </source>
</reference>
<feature type="transmembrane region" description="Helical" evidence="6">
    <location>
        <begin position="519"/>
        <end position="538"/>
    </location>
</feature>
<dbReference type="RefSeq" id="WP_343908169.1">
    <property type="nucleotide sequence ID" value="NZ_BAAAJE010000014.1"/>
</dbReference>
<evidence type="ECO:0000256" key="5">
    <source>
        <dbReference type="SAM" id="MobiDB-lite"/>
    </source>
</evidence>
<feature type="transmembrane region" description="Helical" evidence="6">
    <location>
        <begin position="404"/>
        <end position="428"/>
    </location>
</feature>
<evidence type="ECO:0000256" key="2">
    <source>
        <dbReference type="ARBA" id="ARBA00022801"/>
    </source>
</evidence>
<dbReference type="Gene3D" id="3.20.20.80">
    <property type="entry name" value="Glycosidases"/>
    <property type="match status" value="1"/>
</dbReference>
<evidence type="ECO:0000259" key="8">
    <source>
        <dbReference type="PROSITE" id="PS51764"/>
    </source>
</evidence>
<feature type="active site" description="Proton donor" evidence="4">
    <location>
        <position position="139"/>
    </location>
</feature>
<dbReference type="InterPro" id="IPR000805">
    <property type="entry name" value="Glyco_hydro_26"/>
</dbReference>
<feature type="transmembrane region" description="Helical" evidence="6">
    <location>
        <begin position="680"/>
        <end position="701"/>
    </location>
</feature>
<dbReference type="Proteomes" id="UP001499979">
    <property type="component" value="Unassembled WGS sequence"/>
</dbReference>
<evidence type="ECO:0000313" key="9">
    <source>
        <dbReference type="EMBL" id="GAA1147343.1"/>
    </source>
</evidence>
<dbReference type="InterPro" id="IPR022790">
    <property type="entry name" value="GH26_dom"/>
</dbReference>
<evidence type="ECO:0000256" key="1">
    <source>
        <dbReference type="ARBA" id="ARBA00007754"/>
    </source>
</evidence>
<dbReference type="InterPro" id="IPR017853">
    <property type="entry name" value="GH"/>
</dbReference>
<feature type="region of interest" description="Disordered" evidence="5">
    <location>
        <begin position="25"/>
        <end position="52"/>
    </location>
</feature>
<evidence type="ECO:0000256" key="7">
    <source>
        <dbReference type="SAM" id="SignalP"/>
    </source>
</evidence>
<feature type="transmembrane region" description="Helical" evidence="6">
    <location>
        <begin position="449"/>
        <end position="468"/>
    </location>
</feature>
<dbReference type="EMBL" id="BAAAJE010000014">
    <property type="protein sequence ID" value="GAA1147343.1"/>
    <property type="molecule type" value="Genomic_DNA"/>
</dbReference>
<feature type="transmembrane region" description="Helical" evidence="6">
    <location>
        <begin position="759"/>
        <end position="783"/>
    </location>
</feature>
<evidence type="ECO:0000256" key="3">
    <source>
        <dbReference type="ARBA" id="ARBA00023295"/>
    </source>
</evidence>
<keyword evidence="6" id="KW-0812">Transmembrane</keyword>
<keyword evidence="6" id="KW-1133">Transmembrane helix</keyword>
<evidence type="ECO:0000256" key="6">
    <source>
        <dbReference type="SAM" id="Phobius"/>
    </source>
</evidence>
<feature type="signal peptide" evidence="7">
    <location>
        <begin position="1"/>
        <end position="24"/>
    </location>
</feature>
<keyword evidence="10" id="KW-1185">Reference proteome</keyword>
<organism evidence="9 10">
    <name type="scientific">Nocardioides aquiterrae</name>
    <dbReference type="NCBI Taxonomy" id="203799"/>
    <lineage>
        <taxon>Bacteria</taxon>
        <taxon>Bacillati</taxon>
        <taxon>Actinomycetota</taxon>
        <taxon>Actinomycetes</taxon>
        <taxon>Propionibacteriales</taxon>
        <taxon>Nocardioidaceae</taxon>
        <taxon>Nocardioides</taxon>
    </lineage>
</organism>
<feature type="domain" description="GH26" evidence="8">
    <location>
        <begin position="19"/>
        <end position="365"/>
    </location>
</feature>
<feature type="transmembrane region" description="Helical" evidence="6">
    <location>
        <begin position="649"/>
        <end position="668"/>
    </location>
</feature>
<evidence type="ECO:0000313" key="10">
    <source>
        <dbReference type="Proteomes" id="UP001499979"/>
    </source>
</evidence>